<evidence type="ECO:0000313" key="2">
    <source>
        <dbReference type="Proteomes" id="UP000266673"/>
    </source>
</evidence>
<dbReference type="EMBL" id="QKWP01000144">
    <property type="protein sequence ID" value="RIB26191.1"/>
    <property type="molecule type" value="Genomic_DNA"/>
</dbReference>
<dbReference type="OrthoDB" id="2421692at2759"/>
<evidence type="ECO:0000313" key="1">
    <source>
        <dbReference type="EMBL" id="RIB26191.1"/>
    </source>
</evidence>
<proteinExistence type="predicted"/>
<dbReference type="AlphaFoldDB" id="A0A397VWJ9"/>
<feature type="non-terminal residue" evidence="1">
    <location>
        <position position="105"/>
    </location>
</feature>
<keyword evidence="2" id="KW-1185">Reference proteome</keyword>
<dbReference type="Gene3D" id="2.120.10.80">
    <property type="entry name" value="Kelch-type beta propeller"/>
    <property type="match status" value="1"/>
</dbReference>
<accession>A0A397VWJ9</accession>
<dbReference type="Proteomes" id="UP000266673">
    <property type="component" value="Unassembled WGS sequence"/>
</dbReference>
<gene>
    <name evidence="1" type="ORF">C2G38_2065496</name>
</gene>
<name>A0A397VWJ9_9GLOM</name>
<sequence length="105" mass="11466">MCMGFCTDSFTPGGRSGHESVLIENKLYIMGGFYPISQDSTYSQTNKFNISREFFYLDLSISFDIDSPPFVDLTSTSPMLYGVSKGAALAGGISKSYIFLIGGTR</sequence>
<organism evidence="1 2">
    <name type="scientific">Gigaspora rosea</name>
    <dbReference type="NCBI Taxonomy" id="44941"/>
    <lineage>
        <taxon>Eukaryota</taxon>
        <taxon>Fungi</taxon>
        <taxon>Fungi incertae sedis</taxon>
        <taxon>Mucoromycota</taxon>
        <taxon>Glomeromycotina</taxon>
        <taxon>Glomeromycetes</taxon>
        <taxon>Diversisporales</taxon>
        <taxon>Gigasporaceae</taxon>
        <taxon>Gigaspora</taxon>
    </lineage>
</organism>
<dbReference type="SUPFAM" id="SSF117281">
    <property type="entry name" value="Kelch motif"/>
    <property type="match status" value="1"/>
</dbReference>
<reference evidence="1 2" key="1">
    <citation type="submission" date="2018-06" db="EMBL/GenBank/DDBJ databases">
        <title>Comparative genomics reveals the genomic features of Rhizophagus irregularis, R. cerebriforme, R. diaphanum and Gigaspora rosea, and their symbiotic lifestyle signature.</title>
        <authorList>
            <person name="Morin E."/>
            <person name="San Clemente H."/>
            <person name="Chen E.C.H."/>
            <person name="De La Providencia I."/>
            <person name="Hainaut M."/>
            <person name="Kuo A."/>
            <person name="Kohler A."/>
            <person name="Murat C."/>
            <person name="Tang N."/>
            <person name="Roy S."/>
            <person name="Loubradou J."/>
            <person name="Henrissat B."/>
            <person name="Grigoriev I.V."/>
            <person name="Corradi N."/>
            <person name="Roux C."/>
            <person name="Martin F.M."/>
        </authorList>
    </citation>
    <scope>NUCLEOTIDE SEQUENCE [LARGE SCALE GENOMIC DNA]</scope>
    <source>
        <strain evidence="1 2">DAOM 194757</strain>
    </source>
</reference>
<comment type="caution">
    <text evidence="1">The sequence shown here is derived from an EMBL/GenBank/DDBJ whole genome shotgun (WGS) entry which is preliminary data.</text>
</comment>
<protein>
    <submittedName>
        <fullName evidence="1">Uncharacterized protein</fullName>
    </submittedName>
</protein>
<dbReference type="InterPro" id="IPR015915">
    <property type="entry name" value="Kelch-typ_b-propeller"/>
</dbReference>